<evidence type="ECO:0000313" key="1">
    <source>
        <dbReference type="EMBL" id="EJX07247.1"/>
    </source>
</evidence>
<dbReference type="EMBL" id="AMCI01000929">
    <property type="protein sequence ID" value="EJX07247.1"/>
    <property type="molecule type" value="Genomic_DNA"/>
</dbReference>
<name>J9GI62_9ZZZZ</name>
<protein>
    <recommendedName>
        <fullName evidence="2">Nuclear transport factor 2 family protein</fullName>
    </recommendedName>
</protein>
<accession>J9GI62</accession>
<dbReference type="AlphaFoldDB" id="J9GI62"/>
<comment type="caution">
    <text evidence="1">The sequence shown here is derived from an EMBL/GenBank/DDBJ whole genome shotgun (WGS) entry which is preliminary data.</text>
</comment>
<evidence type="ECO:0008006" key="2">
    <source>
        <dbReference type="Google" id="ProtNLM"/>
    </source>
</evidence>
<gene>
    <name evidence="1" type="ORF">EVA_04641</name>
</gene>
<organism evidence="1">
    <name type="scientific">gut metagenome</name>
    <dbReference type="NCBI Taxonomy" id="749906"/>
    <lineage>
        <taxon>unclassified sequences</taxon>
        <taxon>metagenomes</taxon>
        <taxon>organismal metagenomes</taxon>
    </lineage>
</organism>
<proteinExistence type="predicted"/>
<sequence>MLLLAPIHYTCAQQVEVRFQGGIQPGALADKMCSQLSALLTEVNKAYEEERTVNFRTLRLSEDVQTTISMLWENSPFCCIDDVVTQPCLRRMNGMYQMRNISLLLTSVGQDGETREDFQQGVATFDQHGNLYTFNLALEQNIYSNILQNSIDVIDQRYRELILDFTERFRTAYNEHNIGFMEQIFSEDALIVTGKVIKRETRDGVKLPDEIVYNVKSKHEYLTKLKQTFDCDKKNLIHVTFEELEVMRHPNVNDPDYARVYGVTLRQKYRSGTYSDDGYVFLLWDFSDESKPKIMVRTWQPHSFKGEKIDIYTVDTFKDKMAKK</sequence>
<reference evidence="1" key="1">
    <citation type="journal article" date="2012" name="PLoS ONE">
        <title>Gene sets for utilization of primary and secondary nutrition supplies in the distal gut of endangered iberian lynx.</title>
        <authorList>
            <person name="Alcaide M."/>
            <person name="Messina E."/>
            <person name="Richter M."/>
            <person name="Bargiela R."/>
            <person name="Peplies J."/>
            <person name="Huws S.A."/>
            <person name="Newbold C.J."/>
            <person name="Golyshin P.N."/>
            <person name="Simon M.A."/>
            <person name="Lopez G."/>
            <person name="Yakimov M.M."/>
            <person name="Ferrer M."/>
        </authorList>
    </citation>
    <scope>NUCLEOTIDE SEQUENCE</scope>
</reference>